<feature type="non-terminal residue" evidence="3">
    <location>
        <position position="185"/>
    </location>
</feature>
<feature type="non-terminal residue" evidence="3">
    <location>
        <position position="1"/>
    </location>
</feature>
<sequence length="185" mass="19448">PDGERTPDPPPAGTDAPGEPAKCPQATSHRLVQLLASTAEQQLRHHAEAEAGSKDSLATAAVPPVVPVPPCPSSHSSLTERHKILHRLLQEGSPSDVPALAAEQDKKESAGEAPEKKKDSKDHQLLRYLLDKDEKELAAAAPPAPAPLSLDDVKVKVEKAEAPEPCPALPKAAPGDEVKLEAQGQ</sequence>
<proteinExistence type="predicted"/>
<feature type="region of interest" description="Disordered" evidence="1">
    <location>
        <begin position="159"/>
        <end position="185"/>
    </location>
</feature>
<dbReference type="EMBL" id="VYXF01013805">
    <property type="protein sequence ID" value="NWS36865.1"/>
    <property type="molecule type" value="Genomic_DNA"/>
</dbReference>
<name>A0A7K5EY43_POLCE</name>
<dbReference type="GO" id="GO:0045944">
    <property type="term" value="P:positive regulation of transcription by RNA polymerase II"/>
    <property type="evidence" value="ECO:0007669"/>
    <property type="project" value="TreeGrafter"/>
</dbReference>
<accession>A0A7K5EY43</accession>
<evidence type="ECO:0000256" key="1">
    <source>
        <dbReference type="SAM" id="MobiDB-lite"/>
    </source>
</evidence>
<feature type="domain" description="Nuclear receptor coactivator receptor-binding" evidence="2">
    <location>
        <begin position="29"/>
        <end position="103"/>
    </location>
</feature>
<comment type="caution">
    <text evidence="3">The sequence shown here is derived from an EMBL/GenBank/DDBJ whole genome shotgun (WGS) entry which is preliminary data.</text>
</comment>
<protein>
    <submittedName>
        <fullName evidence="3">NCOA1 protein</fullName>
    </submittedName>
</protein>
<evidence type="ECO:0000313" key="4">
    <source>
        <dbReference type="Proteomes" id="UP000573697"/>
    </source>
</evidence>
<feature type="compositionally biased region" description="Basic and acidic residues" evidence="1">
    <location>
        <begin position="103"/>
        <end position="124"/>
    </location>
</feature>
<feature type="region of interest" description="Disordered" evidence="1">
    <location>
        <begin position="42"/>
        <end position="124"/>
    </location>
</feature>
<dbReference type="InterPro" id="IPR014935">
    <property type="entry name" value="SRC/p160_LXXLL"/>
</dbReference>
<dbReference type="GO" id="GO:0003713">
    <property type="term" value="F:transcription coactivator activity"/>
    <property type="evidence" value="ECO:0007669"/>
    <property type="project" value="InterPro"/>
</dbReference>
<dbReference type="InterPro" id="IPR017426">
    <property type="entry name" value="Nuclear_rcpt_coactivator"/>
</dbReference>
<evidence type="ECO:0000259" key="2">
    <source>
        <dbReference type="Pfam" id="PF08832"/>
    </source>
</evidence>
<feature type="region of interest" description="Disordered" evidence="1">
    <location>
        <begin position="1"/>
        <end position="25"/>
    </location>
</feature>
<evidence type="ECO:0000313" key="3">
    <source>
        <dbReference type="EMBL" id="NWS36865.1"/>
    </source>
</evidence>
<dbReference type="Pfam" id="PF08832">
    <property type="entry name" value="SRC-1"/>
    <property type="match status" value="1"/>
</dbReference>
<dbReference type="GO" id="GO:0005634">
    <property type="term" value="C:nucleus"/>
    <property type="evidence" value="ECO:0007669"/>
    <property type="project" value="InterPro"/>
</dbReference>
<dbReference type="GO" id="GO:0032870">
    <property type="term" value="P:cellular response to hormone stimulus"/>
    <property type="evidence" value="ECO:0007669"/>
    <property type="project" value="TreeGrafter"/>
</dbReference>
<dbReference type="Proteomes" id="UP000573697">
    <property type="component" value="Unassembled WGS sequence"/>
</dbReference>
<dbReference type="PANTHER" id="PTHR10684:SF1">
    <property type="entry name" value="NUCLEAR RECEPTOR COACTIVATOR 1"/>
    <property type="match status" value="1"/>
</dbReference>
<feature type="compositionally biased region" description="Basic and acidic residues" evidence="1">
    <location>
        <begin position="42"/>
        <end position="53"/>
    </location>
</feature>
<dbReference type="GO" id="GO:0016922">
    <property type="term" value="F:nuclear receptor binding"/>
    <property type="evidence" value="ECO:0007669"/>
    <property type="project" value="TreeGrafter"/>
</dbReference>
<keyword evidence="4" id="KW-1185">Reference proteome</keyword>
<organism evidence="3 4">
    <name type="scientific">Polioptila caerulea</name>
    <name type="common">Blue-grey gnatcatcher</name>
    <dbReference type="NCBI Taxonomy" id="66707"/>
    <lineage>
        <taxon>Eukaryota</taxon>
        <taxon>Metazoa</taxon>
        <taxon>Chordata</taxon>
        <taxon>Craniata</taxon>
        <taxon>Vertebrata</taxon>
        <taxon>Euteleostomi</taxon>
        <taxon>Archelosauria</taxon>
        <taxon>Archosauria</taxon>
        <taxon>Dinosauria</taxon>
        <taxon>Saurischia</taxon>
        <taxon>Theropoda</taxon>
        <taxon>Coelurosauria</taxon>
        <taxon>Aves</taxon>
        <taxon>Neognathae</taxon>
        <taxon>Neoaves</taxon>
        <taxon>Telluraves</taxon>
        <taxon>Australaves</taxon>
        <taxon>Passeriformes</taxon>
        <taxon>Certhiidae</taxon>
        <taxon>Polioptilinae</taxon>
        <taxon>Polioptila</taxon>
    </lineage>
</organism>
<reference evidence="3 4" key="1">
    <citation type="submission" date="2019-09" db="EMBL/GenBank/DDBJ databases">
        <title>Bird 10,000 Genomes (B10K) Project - Family phase.</title>
        <authorList>
            <person name="Zhang G."/>
        </authorList>
    </citation>
    <scope>NUCLEOTIDE SEQUENCE [LARGE SCALE GENOMIC DNA]</scope>
    <source>
        <strain evidence="3">B10K-DU-001-66</strain>
        <tissue evidence="3">Muscle</tissue>
    </source>
</reference>
<feature type="compositionally biased region" description="Basic and acidic residues" evidence="1">
    <location>
        <begin position="174"/>
        <end position="185"/>
    </location>
</feature>
<dbReference type="PANTHER" id="PTHR10684">
    <property type="entry name" value="NUCLEAR RECEPTOR COACTIVATOR"/>
    <property type="match status" value="1"/>
</dbReference>
<dbReference type="AlphaFoldDB" id="A0A7K5EY43"/>
<gene>
    <name evidence="3" type="primary">Ncoa1</name>
    <name evidence="3" type="ORF">POLCAE_R15528</name>
</gene>